<evidence type="ECO:0000313" key="1">
    <source>
        <dbReference type="EMBL" id="KKK56891.1"/>
    </source>
</evidence>
<gene>
    <name evidence="1" type="ORF">LCGC14_3059990</name>
</gene>
<protein>
    <submittedName>
        <fullName evidence="1">Uncharacterized protein</fullName>
    </submittedName>
</protein>
<reference evidence="1" key="1">
    <citation type="journal article" date="2015" name="Nature">
        <title>Complex archaea that bridge the gap between prokaryotes and eukaryotes.</title>
        <authorList>
            <person name="Spang A."/>
            <person name="Saw J.H."/>
            <person name="Jorgensen S.L."/>
            <person name="Zaremba-Niedzwiedzka K."/>
            <person name="Martijn J."/>
            <person name="Lind A.E."/>
            <person name="van Eijk R."/>
            <person name="Schleper C."/>
            <person name="Guy L."/>
            <person name="Ettema T.J."/>
        </authorList>
    </citation>
    <scope>NUCLEOTIDE SEQUENCE</scope>
</reference>
<comment type="caution">
    <text evidence="1">The sequence shown here is derived from an EMBL/GenBank/DDBJ whole genome shotgun (WGS) entry which is preliminary data.</text>
</comment>
<sequence length="215" mass="24085">MPKLQDVTISEAELIEYLETSSDFAFELRCLQRLNDIGFRCRHGGSYTDPVTKKTRQFDMRAEKAHEKLSVQCAIECKNLTESFPLLVMCVPRTKDESFHELIMSYHPDLVKQSYPRASAFDTNCKSIRVQHPHSIYSAGALVGKSCVQVGKTLNGDICGNDAEVFEKWSQALASADDLADIASKKGEKQNNFHLAAVLPLLVVPNGKLWTVNYD</sequence>
<organism evidence="1">
    <name type="scientific">marine sediment metagenome</name>
    <dbReference type="NCBI Taxonomy" id="412755"/>
    <lineage>
        <taxon>unclassified sequences</taxon>
        <taxon>metagenomes</taxon>
        <taxon>ecological metagenomes</taxon>
    </lineage>
</organism>
<dbReference type="EMBL" id="LAZR01064765">
    <property type="protein sequence ID" value="KKK56891.1"/>
    <property type="molecule type" value="Genomic_DNA"/>
</dbReference>
<accession>A0A0F8ZA10</accession>
<proteinExistence type="predicted"/>
<name>A0A0F8ZA10_9ZZZZ</name>
<feature type="non-terminal residue" evidence="1">
    <location>
        <position position="215"/>
    </location>
</feature>
<dbReference type="AlphaFoldDB" id="A0A0F8ZA10"/>